<accession>A0ABS3HBR1</accession>
<dbReference type="InterPro" id="IPR036412">
    <property type="entry name" value="HAD-like_sf"/>
</dbReference>
<dbReference type="EMBL" id="JAFLVT010000023">
    <property type="protein sequence ID" value="MBO0450608.1"/>
    <property type="molecule type" value="Genomic_DNA"/>
</dbReference>
<evidence type="ECO:0000313" key="8">
    <source>
        <dbReference type="Proteomes" id="UP000664256"/>
    </source>
</evidence>
<dbReference type="InterPro" id="IPR006354">
    <property type="entry name" value="HAD-SF_hydro_IIA_hyp1"/>
</dbReference>
<dbReference type="PANTHER" id="PTHR19288:SF46">
    <property type="entry name" value="HALOACID DEHALOGENASE-LIKE HYDROLASE DOMAIN-CONTAINING PROTEIN 2"/>
    <property type="match status" value="1"/>
</dbReference>
<evidence type="ECO:0000256" key="4">
    <source>
        <dbReference type="ARBA" id="ARBA00022801"/>
    </source>
</evidence>
<dbReference type="CDD" id="cd07530">
    <property type="entry name" value="HAD_Pase_UmpH-like"/>
    <property type="match status" value="1"/>
</dbReference>
<reference evidence="7 8" key="1">
    <citation type="submission" date="2021-03" db="EMBL/GenBank/DDBJ databases">
        <title>Enterococcal diversity collection.</title>
        <authorList>
            <person name="Gilmore M.S."/>
            <person name="Schwartzman J."/>
            <person name="Van Tyne D."/>
            <person name="Martin M."/>
            <person name="Earl A.M."/>
            <person name="Manson A.L."/>
            <person name="Straub T."/>
            <person name="Salamzade R."/>
            <person name="Saavedra J."/>
            <person name="Lebreton F."/>
            <person name="Prichula J."/>
            <person name="Schaufler K."/>
            <person name="Gaca A."/>
            <person name="Sgardioli B."/>
            <person name="Wagenaar J."/>
            <person name="Strong T."/>
        </authorList>
    </citation>
    <scope>NUCLEOTIDE SEQUENCE [LARGE SCALE GENOMIC DNA]</scope>
    <source>
        <strain evidence="7 8">MJM12</strain>
    </source>
</reference>
<keyword evidence="4 7" id="KW-0378">Hydrolase</keyword>
<dbReference type="PANTHER" id="PTHR19288">
    <property type="entry name" value="4-NITROPHENYLPHOSPHATASE-RELATED"/>
    <property type="match status" value="1"/>
</dbReference>
<comment type="function">
    <text evidence="6">Catalyzes the dephosphorylation of 2-6 carbon acid sugars in vitro.</text>
</comment>
<evidence type="ECO:0000256" key="6">
    <source>
        <dbReference type="PIRNR" id="PIRNR000915"/>
    </source>
</evidence>
<evidence type="ECO:0000256" key="3">
    <source>
        <dbReference type="ARBA" id="ARBA00022723"/>
    </source>
</evidence>
<evidence type="ECO:0000256" key="1">
    <source>
        <dbReference type="ARBA" id="ARBA00001946"/>
    </source>
</evidence>
<dbReference type="Pfam" id="PF13344">
    <property type="entry name" value="Hydrolase_6"/>
    <property type="match status" value="1"/>
</dbReference>
<dbReference type="Proteomes" id="UP000664256">
    <property type="component" value="Unassembled WGS sequence"/>
</dbReference>
<dbReference type="Pfam" id="PF13242">
    <property type="entry name" value="Hydrolase_like"/>
    <property type="match status" value="1"/>
</dbReference>
<dbReference type="NCBIfam" id="TIGR01460">
    <property type="entry name" value="HAD-SF-IIA"/>
    <property type="match status" value="1"/>
</dbReference>
<keyword evidence="3 6" id="KW-0479">Metal-binding</keyword>
<dbReference type="RefSeq" id="WP_206905858.1">
    <property type="nucleotide sequence ID" value="NZ_JAFLVT010000023.1"/>
</dbReference>
<dbReference type="PIRSF" id="PIRSF000915">
    <property type="entry name" value="PGP-type_phosphatase"/>
    <property type="match status" value="1"/>
</dbReference>
<evidence type="ECO:0000256" key="2">
    <source>
        <dbReference type="ARBA" id="ARBA00006696"/>
    </source>
</evidence>
<dbReference type="SFLD" id="SFLDG01139">
    <property type="entry name" value="C2.A:_Pyridoxal_Phosphate_Phos"/>
    <property type="match status" value="1"/>
</dbReference>
<name>A0ABS3HBR1_9ENTE</name>
<evidence type="ECO:0000256" key="5">
    <source>
        <dbReference type="ARBA" id="ARBA00022842"/>
    </source>
</evidence>
<proteinExistence type="inferred from homology"/>
<sequence>MYKGYLIDLDGTIYRGQEPIPAGKRFVDELKRRNLPFLFVTNNTTRSPETVSERLENEFDIKVAPATIYTASLATIDFMKADNAGNKVFVIGEAGLIDLILAAGFTWEEENPDYVVVGLDNHVTYEKFVLATLAIQKGATFIGTNPDKNIPTERGLLPGAGSLISLVETATQTKPIYIGKPEAIIMDKALEKIGLAKKDVIMVGDNYETDICSGLNNGIDTLLVLSGFTQKAEVATLPEAPTFVLDSLDEWDFEVQKR</sequence>
<protein>
    <recommendedName>
        <fullName evidence="6">Acid sugar phosphatase</fullName>
        <ecNumber evidence="6">3.1.3.-</ecNumber>
    </recommendedName>
</protein>
<evidence type="ECO:0000313" key="7">
    <source>
        <dbReference type="EMBL" id="MBO0450608.1"/>
    </source>
</evidence>
<dbReference type="EC" id="3.1.3.-" evidence="6"/>
<dbReference type="InterPro" id="IPR006357">
    <property type="entry name" value="HAD-SF_hydro_IIA"/>
</dbReference>
<keyword evidence="5 6" id="KW-0460">Magnesium</keyword>
<comment type="cofactor">
    <cofactor evidence="1 6">
        <name>Mg(2+)</name>
        <dbReference type="ChEBI" id="CHEBI:18420"/>
    </cofactor>
</comment>
<dbReference type="GO" id="GO:0016787">
    <property type="term" value="F:hydrolase activity"/>
    <property type="evidence" value="ECO:0007669"/>
    <property type="project" value="UniProtKB-KW"/>
</dbReference>
<organism evidence="7 8">
    <name type="scientific">Candidatus Enterococcus myersii</name>
    <dbReference type="NCBI Taxonomy" id="2815322"/>
    <lineage>
        <taxon>Bacteria</taxon>
        <taxon>Bacillati</taxon>
        <taxon>Bacillota</taxon>
        <taxon>Bacilli</taxon>
        <taxon>Lactobacillales</taxon>
        <taxon>Enterococcaceae</taxon>
        <taxon>Enterococcus</taxon>
    </lineage>
</organism>
<dbReference type="SFLD" id="SFLDS00003">
    <property type="entry name" value="Haloacid_Dehalogenase"/>
    <property type="match status" value="1"/>
</dbReference>
<gene>
    <name evidence="7" type="ORF">JZO76_13935</name>
</gene>
<dbReference type="Gene3D" id="3.40.50.1000">
    <property type="entry name" value="HAD superfamily/HAD-like"/>
    <property type="match status" value="2"/>
</dbReference>
<dbReference type="SUPFAM" id="SSF56784">
    <property type="entry name" value="HAD-like"/>
    <property type="match status" value="1"/>
</dbReference>
<dbReference type="NCBIfam" id="TIGR01457">
    <property type="entry name" value="HAD-SF-IIA-hyp2"/>
    <property type="match status" value="1"/>
</dbReference>
<dbReference type="InterPro" id="IPR023214">
    <property type="entry name" value="HAD_sf"/>
</dbReference>
<comment type="similarity">
    <text evidence="2 6">Belongs to the HAD-like hydrolase superfamily. NagD family.</text>
</comment>
<keyword evidence="8" id="KW-1185">Reference proteome</keyword>
<comment type="caution">
    <text evidence="7">The sequence shown here is derived from an EMBL/GenBank/DDBJ whole genome shotgun (WGS) entry which is preliminary data.</text>
</comment>